<evidence type="ECO:0000259" key="15">
    <source>
        <dbReference type="Pfam" id="PF00391"/>
    </source>
</evidence>
<dbReference type="Gene3D" id="3.50.30.10">
    <property type="entry name" value="Phosphohistidine domain"/>
    <property type="match status" value="1"/>
</dbReference>
<dbReference type="AlphaFoldDB" id="A0A1B7X962"/>
<dbReference type="PANTHER" id="PTHR43030">
    <property type="entry name" value="PHOSPHOENOLPYRUVATE SYNTHASE"/>
    <property type="match status" value="1"/>
</dbReference>
<evidence type="ECO:0000256" key="13">
    <source>
        <dbReference type="ARBA" id="ARBA00033470"/>
    </source>
</evidence>
<evidence type="ECO:0000313" key="18">
    <source>
        <dbReference type="Proteomes" id="UP000091979"/>
    </source>
</evidence>
<feature type="domain" description="PEP-utilising enzyme mobile" evidence="15">
    <location>
        <begin position="450"/>
        <end position="520"/>
    </location>
</feature>
<feature type="domain" description="Pyruvate phosphate dikinase AMP/ATP-binding" evidence="16">
    <location>
        <begin position="128"/>
        <end position="406"/>
    </location>
</feature>
<dbReference type="EC" id="2.7.9.2" evidence="5"/>
<comment type="caution">
    <text evidence="17">The sequence shown here is derived from an EMBL/GenBank/DDBJ whole genome shotgun (WGS) entry which is preliminary data.</text>
</comment>
<comment type="similarity">
    <text evidence="4">Belongs to the PEP-utilizing enzyme family.</text>
</comment>
<keyword evidence="8" id="KW-0479">Metal-binding</keyword>
<dbReference type="GO" id="GO:0005524">
    <property type="term" value="F:ATP binding"/>
    <property type="evidence" value="ECO:0007669"/>
    <property type="project" value="UniProtKB-KW"/>
</dbReference>
<evidence type="ECO:0000256" key="2">
    <source>
        <dbReference type="ARBA" id="ARBA00002988"/>
    </source>
</evidence>
<dbReference type="GO" id="GO:0008986">
    <property type="term" value="F:pyruvate, water dikinase activity"/>
    <property type="evidence" value="ECO:0007669"/>
    <property type="project" value="UniProtKB-EC"/>
</dbReference>
<dbReference type="Pfam" id="PF01326">
    <property type="entry name" value="PPDK_N"/>
    <property type="match status" value="1"/>
</dbReference>
<evidence type="ECO:0000256" key="7">
    <source>
        <dbReference type="ARBA" id="ARBA00022679"/>
    </source>
</evidence>
<keyword evidence="10 17" id="KW-0418">Kinase</keyword>
<dbReference type="RefSeq" id="WP_066858412.1">
    <property type="nucleotide sequence ID" value="NZ_JXMS01000036.1"/>
</dbReference>
<dbReference type="InterPro" id="IPR002192">
    <property type="entry name" value="PPDK_AMP/ATP-bd"/>
</dbReference>
<keyword evidence="9" id="KW-0547">Nucleotide-binding</keyword>
<evidence type="ECO:0000256" key="3">
    <source>
        <dbReference type="ARBA" id="ARBA00004742"/>
    </source>
</evidence>
<evidence type="ECO:0000259" key="16">
    <source>
        <dbReference type="Pfam" id="PF01326"/>
    </source>
</evidence>
<dbReference type="Gene3D" id="3.30.1490.20">
    <property type="entry name" value="ATP-grasp fold, A domain"/>
    <property type="match status" value="1"/>
</dbReference>
<evidence type="ECO:0000256" key="5">
    <source>
        <dbReference type="ARBA" id="ARBA00011996"/>
    </source>
</evidence>
<comment type="function">
    <text evidence="2">Catalyzes the phosphorylation of pyruvate to phosphoenolpyruvate.</text>
</comment>
<dbReference type="Gene3D" id="3.30.470.20">
    <property type="entry name" value="ATP-grasp fold, B domain"/>
    <property type="match status" value="2"/>
</dbReference>
<evidence type="ECO:0000313" key="17">
    <source>
        <dbReference type="EMBL" id="OBQ45887.1"/>
    </source>
</evidence>
<dbReference type="InterPro" id="IPR036637">
    <property type="entry name" value="Phosphohistidine_dom_sf"/>
</dbReference>
<evidence type="ECO:0000256" key="11">
    <source>
        <dbReference type="ARBA" id="ARBA00022840"/>
    </source>
</evidence>
<evidence type="ECO:0000256" key="14">
    <source>
        <dbReference type="ARBA" id="ARBA00047700"/>
    </source>
</evidence>
<keyword evidence="11" id="KW-0067">ATP-binding</keyword>
<keyword evidence="7" id="KW-0808">Transferase</keyword>
<dbReference type="GO" id="GO:0006094">
    <property type="term" value="P:gluconeogenesis"/>
    <property type="evidence" value="ECO:0007669"/>
    <property type="project" value="UniProtKB-UniPathway"/>
</dbReference>
<evidence type="ECO:0000256" key="9">
    <source>
        <dbReference type="ARBA" id="ARBA00022741"/>
    </source>
</evidence>
<dbReference type="EMBL" id="JXMS01000036">
    <property type="protein sequence ID" value="OBQ45887.1"/>
    <property type="molecule type" value="Genomic_DNA"/>
</dbReference>
<keyword evidence="18" id="KW-1185">Reference proteome</keyword>
<dbReference type="InterPro" id="IPR013815">
    <property type="entry name" value="ATP_grasp_subdomain_1"/>
</dbReference>
<evidence type="ECO:0000256" key="6">
    <source>
        <dbReference type="ARBA" id="ARBA00021623"/>
    </source>
</evidence>
<dbReference type="GO" id="GO:0046872">
    <property type="term" value="F:metal ion binding"/>
    <property type="evidence" value="ECO:0007669"/>
    <property type="project" value="UniProtKB-KW"/>
</dbReference>
<keyword evidence="12" id="KW-0460">Magnesium</keyword>
<keyword evidence="17" id="KW-0670">Pyruvate</keyword>
<dbReference type="InterPro" id="IPR008279">
    <property type="entry name" value="PEP-util_enz_mobile_dom"/>
</dbReference>
<dbReference type="Pfam" id="PF00391">
    <property type="entry name" value="PEP-utilizers"/>
    <property type="match status" value="1"/>
</dbReference>
<dbReference type="OrthoDB" id="9760711at2"/>
<comment type="pathway">
    <text evidence="3">Carbohydrate biosynthesis; gluconeogenesis.</text>
</comment>
<evidence type="ECO:0000256" key="1">
    <source>
        <dbReference type="ARBA" id="ARBA00001946"/>
    </source>
</evidence>
<evidence type="ECO:0000256" key="10">
    <source>
        <dbReference type="ARBA" id="ARBA00022777"/>
    </source>
</evidence>
<dbReference type="Proteomes" id="UP000091979">
    <property type="component" value="Unassembled WGS sequence"/>
</dbReference>
<accession>A0A1B7X962</accession>
<dbReference type="SUPFAM" id="SSF56059">
    <property type="entry name" value="Glutathione synthetase ATP-binding domain-like"/>
    <property type="match status" value="1"/>
</dbReference>
<reference evidence="17 18" key="1">
    <citation type="submission" date="2015-01" db="EMBL/GenBank/DDBJ databases">
        <title>Desulfovibrio sp. JC271 draft genome sequence.</title>
        <authorList>
            <person name="Shivani Y."/>
            <person name="Subhash Y."/>
            <person name="Sasikala C."/>
            <person name="Ramana C.V."/>
        </authorList>
    </citation>
    <scope>NUCLEOTIDE SEQUENCE [LARGE SCALE GENOMIC DNA]</scope>
    <source>
        <strain evidence="17 18">JC271</strain>
    </source>
</reference>
<proteinExistence type="inferred from homology"/>
<dbReference type="STRING" id="1560234.SP90_15465"/>
<sequence length="814" mass="90722">MFITELFKHWTFRAFAPGTLLRTKYNAFKELLRLDERCLEHIAELEEIHYGHEQADWTRVVWLTEELGKDIRSLIEQLQLMSPVKYMDLQDYATKLNFYVRMGVSVEEPQIEPPFVFTLAEAKEMLEAAGGKAANLARISSEKGLNILPARVISSHAYHYFIEVNDLRNELDKRLSEITLSDATTLDELSYEMQELILNAEMPDPIANEIEIAALELGKNGTKLAVRSSAVAEDGVASFAGQYTSVLDVTAANIIQAWKEVVASKYTPRAIAYRIMNGLADTETPMAVLIMPMVDATCSGVAYSTAPTEHIANTNDSAVAIYATEGIGEKLVSGSVTAQTTLVSKTAKPRLIEKPANSVVPVPTLKRIAAQAQQLEAFFGEPQDVEWVVDHRNRIFIVQSRPVPQGKTTATICPQHDLKALDTDNECASIGIASGKVRVVANCQDITELPHGTILVTRGLGPVLTRVIHRLNGVIAERGSAASHFASVAREFNVPVLCGVKDACTRYTNDQLVTVDGTTGTIFDGILPDCHQENTEIQQGVIPRLGKVLPRIARLTLLDPSSESFAPEYCKSLHDLVRFVHEKGVEEMFSLVDKSSRGLSGSRKLQTHLPLSMYVLNLDNGLFHSAAGKKEVEHSDIASVPMWAFWFGLSSELVTWHDALPHFDWEHFDKVSAGIISKDSPLLASYAIISDKYMHAMLRFGYHFSVVDCMCGDKDRQNYIRFRFMGGGGKSHQRTLRLDFIERILSKNNFAIERKGDMLNARHGMEEEHIIQRRLALLGLLLAKTRMLDMRLEDTTDIDALEKEFLQDLGSLTY</sequence>
<evidence type="ECO:0000256" key="4">
    <source>
        <dbReference type="ARBA" id="ARBA00007837"/>
    </source>
</evidence>
<name>A0A1B7X962_9BACT</name>
<gene>
    <name evidence="17" type="ORF">SP90_15465</name>
</gene>
<protein>
    <recommendedName>
        <fullName evidence="6">Phosphoenolpyruvate synthase</fullName>
        <ecNumber evidence="5">2.7.9.2</ecNumber>
    </recommendedName>
    <alternativeName>
        <fullName evidence="13">Pyruvate, water dikinase</fullName>
    </alternativeName>
</protein>
<dbReference type="SUPFAM" id="SSF52009">
    <property type="entry name" value="Phosphohistidine domain"/>
    <property type="match status" value="1"/>
</dbReference>
<organism evidence="17 18">
    <name type="scientific">Halodesulfovibrio spirochaetisodalis</name>
    <dbReference type="NCBI Taxonomy" id="1560234"/>
    <lineage>
        <taxon>Bacteria</taxon>
        <taxon>Pseudomonadati</taxon>
        <taxon>Thermodesulfobacteriota</taxon>
        <taxon>Desulfovibrionia</taxon>
        <taxon>Desulfovibrionales</taxon>
        <taxon>Desulfovibrionaceae</taxon>
        <taxon>Halodesulfovibrio</taxon>
    </lineage>
</organism>
<evidence type="ECO:0000256" key="8">
    <source>
        <dbReference type="ARBA" id="ARBA00022723"/>
    </source>
</evidence>
<dbReference type="UniPathway" id="UPA00138"/>
<dbReference type="PATRIC" id="fig|1560234.3.peg.2385"/>
<comment type="catalytic activity">
    <reaction evidence="14">
        <text>pyruvate + ATP + H2O = phosphoenolpyruvate + AMP + phosphate + 2 H(+)</text>
        <dbReference type="Rhea" id="RHEA:11364"/>
        <dbReference type="ChEBI" id="CHEBI:15361"/>
        <dbReference type="ChEBI" id="CHEBI:15377"/>
        <dbReference type="ChEBI" id="CHEBI:15378"/>
        <dbReference type="ChEBI" id="CHEBI:30616"/>
        <dbReference type="ChEBI" id="CHEBI:43474"/>
        <dbReference type="ChEBI" id="CHEBI:58702"/>
        <dbReference type="ChEBI" id="CHEBI:456215"/>
        <dbReference type="EC" id="2.7.9.2"/>
    </reaction>
</comment>
<dbReference type="InterPro" id="IPR006319">
    <property type="entry name" value="PEP_synth"/>
</dbReference>
<evidence type="ECO:0000256" key="12">
    <source>
        <dbReference type="ARBA" id="ARBA00022842"/>
    </source>
</evidence>
<dbReference type="PANTHER" id="PTHR43030:SF1">
    <property type="entry name" value="PHOSPHOENOLPYRUVATE SYNTHASE"/>
    <property type="match status" value="1"/>
</dbReference>
<comment type="cofactor">
    <cofactor evidence="1">
        <name>Mg(2+)</name>
        <dbReference type="ChEBI" id="CHEBI:18420"/>
    </cofactor>
</comment>